<dbReference type="InterPro" id="IPR010730">
    <property type="entry name" value="HET"/>
</dbReference>
<dbReference type="PANTHER" id="PTHR33112:SF16">
    <property type="entry name" value="HETEROKARYON INCOMPATIBILITY DOMAIN-CONTAINING PROTEIN"/>
    <property type="match status" value="1"/>
</dbReference>
<feature type="signal peptide" evidence="1">
    <location>
        <begin position="1"/>
        <end position="24"/>
    </location>
</feature>
<dbReference type="EMBL" id="KZ613828">
    <property type="protein sequence ID" value="PMD58234.1"/>
    <property type="molecule type" value="Genomic_DNA"/>
</dbReference>
<reference evidence="3 4" key="1">
    <citation type="submission" date="2016-04" db="EMBL/GenBank/DDBJ databases">
        <title>A degradative enzymes factory behind the ericoid mycorrhizal symbiosis.</title>
        <authorList>
            <consortium name="DOE Joint Genome Institute"/>
            <person name="Martino E."/>
            <person name="Morin E."/>
            <person name="Grelet G."/>
            <person name="Kuo A."/>
            <person name="Kohler A."/>
            <person name="Daghino S."/>
            <person name="Barry K."/>
            <person name="Choi C."/>
            <person name="Cichocki N."/>
            <person name="Clum A."/>
            <person name="Copeland A."/>
            <person name="Hainaut M."/>
            <person name="Haridas S."/>
            <person name="Labutti K."/>
            <person name="Lindquist E."/>
            <person name="Lipzen A."/>
            <person name="Khouja H.-R."/>
            <person name="Murat C."/>
            <person name="Ohm R."/>
            <person name="Olson A."/>
            <person name="Spatafora J."/>
            <person name="Veneault-Fourrey C."/>
            <person name="Henrissat B."/>
            <person name="Grigoriev I."/>
            <person name="Martin F."/>
            <person name="Perotto S."/>
        </authorList>
    </citation>
    <scope>NUCLEOTIDE SEQUENCE [LARGE SCALE GENOMIC DNA]</scope>
    <source>
        <strain evidence="3 4">E</strain>
    </source>
</reference>
<gene>
    <name evidence="3" type="ORF">K444DRAFT_440509</name>
</gene>
<name>A0A2J6T5D5_9HELO</name>
<keyword evidence="4" id="KW-1185">Reference proteome</keyword>
<dbReference type="InParanoid" id="A0A2J6T5D5"/>
<evidence type="ECO:0000259" key="2">
    <source>
        <dbReference type="Pfam" id="PF06985"/>
    </source>
</evidence>
<dbReference type="AlphaFoldDB" id="A0A2J6T5D5"/>
<evidence type="ECO:0000256" key="1">
    <source>
        <dbReference type="SAM" id="SignalP"/>
    </source>
</evidence>
<dbReference type="RefSeq" id="XP_024735138.1">
    <property type="nucleotide sequence ID" value="XM_024872839.1"/>
</dbReference>
<dbReference type="STRING" id="1095630.A0A2J6T5D5"/>
<dbReference type="Proteomes" id="UP000235371">
    <property type="component" value="Unassembled WGS sequence"/>
</dbReference>
<keyword evidence="1" id="KW-0732">Signal</keyword>
<protein>
    <submittedName>
        <fullName evidence="3">HET-domain-containing protein</fullName>
    </submittedName>
</protein>
<dbReference type="GeneID" id="36580919"/>
<organism evidence="3 4">
    <name type="scientific">Hyaloscypha bicolor E</name>
    <dbReference type="NCBI Taxonomy" id="1095630"/>
    <lineage>
        <taxon>Eukaryota</taxon>
        <taxon>Fungi</taxon>
        <taxon>Dikarya</taxon>
        <taxon>Ascomycota</taxon>
        <taxon>Pezizomycotina</taxon>
        <taxon>Leotiomycetes</taxon>
        <taxon>Helotiales</taxon>
        <taxon>Hyaloscyphaceae</taxon>
        <taxon>Hyaloscypha</taxon>
        <taxon>Hyaloscypha bicolor</taxon>
    </lineage>
</organism>
<evidence type="ECO:0000313" key="3">
    <source>
        <dbReference type="EMBL" id="PMD58234.1"/>
    </source>
</evidence>
<feature type="chain" id="PRO_5014430744" evidence="1">
    <location>
        <begin position="25"/>
        <end position="209"/>
    </location>
</feature>
<dbReference type="OrthoDB" id="3563405at2759"/>
<dbReference type="Pfam" id="PF06985">
    <property type="entry name" value="HET"/>
    <property type="match status" value="1"/>
</dbReference>
<evidence type="ECO:0000313" key="4">
    <source>
        <dbReference type="Proteomes" id="UP000235371"/>
    </source>
</evidence>
<dbReference type="PANTHER" id="PTHR33112">
    <property type="entry name" value="DOMAIN PROTEIN, PUTATIVE-RELATED"/>
    <property type="match status" value="1"/>
</dbReference>
<proteinExistence type="predicted"/>
<feature type="domain" description="Heterokaryon incompatibility" evidence="2">
    <location>
        <begin position="39"/>
        <end position="191"/>
    </location>
</feature>
<sequence>MHTAQQRHIFNLAIVHLLFRGGEAQVRLVESPDTSAKRYRALSHCRGAYQPLCTNKENYEAHKQSILFRDLPKPFQDAVTVTKHLGVEYLWIDSLCIIQNSAEDWERECSRMASIYAGALVTIAAPGATDSSKGFLHDYFPTKYGSFELPYNNKDEHSIIPTTMEYSSWRRQNIIYGSHSRLFTRGWVLQERLHSERTLSFRTRRLVWE</sequence>
<accession>A0A2J6T5D5</accession>